<dbReference type="SMART" id="SM00387">
    <property type="entry name" value="HATPase_c"/>
    <property type="match status" value="1"/>
</dbReference>
<dbReference type="InterPro" id="IPR000014">
    <property type="entry name" value="PAS"/>
</dbReference>
<dbReference type="SUPFAM" id="SSF55874">
    <property type="entry name" value="ATPase domain of HSP90 chaperone/DNA topoisomerase II/histidine kinase"/>
    <property type="match status" value="1"/>
</dbReference>
<comment type="caution">
    <text evidence="10">The sequence shown here is derived from an EMBL/GenBank/DDBJ whole genome shotgun (WGS) entry which is preliminary data.</text>
</comment>
<dbReference type="Pfam" id="PF13426">
    <property type="entry name" value="PAS_9"/>
    <property type="match status" value="1"/>
</dbReference>
<dbReference type="EC" id="2.7.13.3" evidence="2"/>
<accession>A0A4R2NPK3</accession>
<dbReference type="CDD" id="cd00130">
    <property type="entry name" value="PAS"/>
    <property type="match status" value="1"/>
</dbReference>
<sequence>MNLEKIEILERTLKRERAARKAAEKILEDKSRELYLLSEELQETNLKLENLLDEKSSELKGVFENILDAYVVMDLSGNVLKFNDAATALFGYDVTKEKLNVLNLIYEEDEVYAMTSFGELKTKGFFKNYEARVITKSKEIKWVHINASIIFDRNNLPIAAQGIVRDITHLKLLEEQKKQILNKLEKSNEELYEYAHVVSHDLKSPLRTIDALLSWIKADNLEKFDSETVQNIELIEKTVENMDSLISDILSYSSADFAAEEVDVNLNKVLQNIKTTLFIPTNITLSISPNLPIVKGDSTKFQQLFQNLISNAIKFNDKEEGLIEIDFIEEPTFYQFSVKDNGLGIEKEFHEKIFKVFQSLTKREDSTGIGLSIVKKIVDLYKGNIWLESTPNVGTTFYFTIKK</sequence>
<dbReference type="GO" id="GO:0000155">
    <property type="term" value="F:phosphorelay sensor kinase activity"/>
    <property type="evidence" value="ECO:0007669"/>
    <property type="project" value="InterPro"/>
</dbReference>
<dbReference type="InterPro" id="IPR005467">
    <property type="entry name" value="His_kinase_dom"/>
</dbReference>
<dbReference type="InterPro" id="IPR036097">
    <property type="entry name" value="HisK_dim/P_sf"/>
</dbReference>
<dbReference type="Proteomes" id="UP000294564">
    <property type="component" value="Unassembled WGS sequence"/>
</dbReference>
<dbReference type="InterPro" id="IPR003594">
    <property type="entry name" value="HATPase_dom"/>
</dbReference>
<dbReference type="PANTHER" id="PTHR43304:SF1">
    <property type="entry name" value="PAC DOMAIN-CONTAINING PROTEIN"/>
    <property type="match status" value="1"/>
</dbReference>
<dbReference type="InterPro" id="IPR003661">
    <property type="entry name" value="HisK_dim/P_dom"/>
</dbReference>
<organism evidence="10 11">
    <name type="scientific">Tenacibaculum skagerrakense</name>
    <dbReference type="NCBI Taxonomy" id="186571"/>
    <lineage>
        <taxon>Bacteria</taxon>
        <taxon>Pseudomonadati</taxon>
        <taxon>Bacteroidota</taxon>
        <taxon>Flavobacteriia</taxon>
        <taxon>Flavobacteriales</taxon>
        <taxon>Flavobacteriaceae</taxon>
        <taxon>Tenacibaculum</taxon>
    </lineage>
</organism>
<dbReference type="SUPFAM" id="SSF55785">
    <property type="entry name" value="PYP-like sensor domain (PAS domain)"/>
    <property type="match status" value="1"/>
</dbReference>
<evidence type="ECO:0000313" key="11">
    <source>
        <dbReference type="Proteomes" id="UP000294564"/>
    </source>
</evidence>
<keyword evidence="5 10" id="KW-0418">Kinase</keyword>
<dbReference type="NCBIfam" id="TIGR00229">
    <property type="entry name" value="sensory_box"/>
    <property type="match status" value="1"/>
</dbReference>
<feature type="domain" description="Histidine kinase" evidence="7">
    <location>
        <begin position="197"/>
        <end position="403"/>
    </location>
</feature>
<evidence type="ECO:0000256" key="5">
    <source>
        <dbReference type="ARBA" id="ARBA00022777"/>
    </source>
</evidence>
<dbReference type="PROSITE" id="PS50113">
    <property type="entry name" value="PAC"/>
    <property type="match status" value="1"/>
</dbReference>
<dbReference type="InterPro" id="IPR000700">
    <property type="entry name" value="PAS-assoc_C"/>
</dbReference>
<dbReference type="Pfam" id="PF00512">
    <property type="entry name" value="HisKA"/>
    <property type="match status" value="1"/>
</dbReference>
<keyword evidence="4" id="KW-0808">Transferase</keyword>
<evidence type="ECO:0000256" key="3">
    <source>
        <dbReference type="ARBA" id="ARBA00022553"/>
    </source>
</evidence>
<feature type="domain" description="PAC" evidence="9">
    <location>
        <begin position="127"/>
        <end position="179"/>
    </location>
</feature>
<evidence type="ECO:0000259" key="7">
    <source>
        <dbReference type="PROSITE" id="PS50109"/>
    </source>
</evidence>
<evidence type="ECO:0000259" key="8">
    <source>
        <dbReference type="PROSITE" id="PS50112"/>
    </source>
</evidence>
<dbReference type="Gene3D" id="3.30.450.20">
    <property type="entry name" value="PAS domain"/>
    <property type="match status" value="1"/>
</dbReference>
<keyword evidence="6" id="KW-0175">Coiled coil</keyword>
<feature type="coiled-coil region" evidence="6">
    <location>
        <begin position="6"/>
        <end position="58"/>
    </location>
</feature>
<dbReference type="PANTHER" id="PTHR43304">
    <property type="entry name" value="PHYTOCHROME-LIKE PROTEIN CPH1"/>
    <property type="match status" value="1"/>
</dbReference>
<name>A0A4R2NPK3_9FLAO</name>
<dbReference type="SUPFAM" id="SSF47384">
    <property type="entry name" value="Homodimeric domain of signal transducing histidine kinase"/>
    <property type="match status" value="1"/>
</dbReference>
<dbReference type="InterPro" id="IPR004358">
    <property type="entry name" value="Sig_transdc_His_kin-like_C"/>
</dbReference>
<proteinExistence type="predicted"/>
<dbReference type="CDD" id="cd00082">
    <property type="entry name" value="HisKA"/>
    <property type="match status" value="1"/>
</dbReference>
<gene>
    <name evidence="10" type="ORF">EV195_10912</name>
</gene>
<evidence type="ECO:0000256" key="4">
    <source>
        <dbReference type="ARBA" id="ARBA00022679"/>
    </source>
</evidence>
<dbReference type="PROSITE" id="PS50109">
    <property type="entry name" value="HIS_KIN"/>
    <property type="match status" value="1"/>
</dbReference>
<evidence type="ECO:0000256" key="6">
    <source>
        <dbReference type="SAM" id="Coils"/>
    </source>
</evidence>
<dbReference type="AlphaFoldDB" id="A0A4R2NPK3"/>
<dbReference type="SMART" id="SM00388">
    <property type="entry name" value="HisKA"/>
    <property type="match status" value="1"/>
</dbReference>
<evidence type="ECO:0000313" key="10">
    <source>
        <dbReference type="EMBL" id="TCP23288.1"/>
    </source>
</evidence>
<keyword evidence="3" id="KW-0597">Phosphoprotein</keyword>
<dbReference type="Pfam" id="PF02518">
    <property type="entry name" value="HATPase_c"/>
    <property type="match status" value="1"/>
</dbReference>
<evidence type="ECO:0000256" key="2">
    <source>
        <dbReference type="ARBA" id="ARBA00012438"/>
    </source>
</evidence>
<evidence type="ECO:0000256" key="1">
    <source>
        <dbReference type="ARBA" id="ARBA00000085"/>
    </source>
</evidence>
<reference evidence="10 11" key="1">
    <citation type="submission" date="2019-03" db="EMBL/GenBank/DDBJ databases">
        <title>Genomic Encyclopedia of Type Strains, Phase IV (KMG-IV): sequencing the most valuable type-strain genomes for metagenomic binning, comparative biology and taxonomic classification.</title>
        <authorList>
            <person name="Goeker M."/>
        </authorList>
    </citation>
    <scope>NUCLEOTIDE SEQUENCE [LARGE SCALE GENOMIC DNA]</scope>
    <source>
        <strain evidence="10 11">DSM 14836</strain>
    </source>
</reference>
<feature type="domain" description="PAS" evidence="8">
    <location>
        <begin position="55"/>
        <end position="92"/>
    </location>
</feature>
<dbReference type="EMBL" id="SLXM01000009">
    <property type="protein sequence ID" value="TCP23288.1"/>
    <property type="molecule type" value="Genomic_DNA"/>
</dbReference>
<dbReference type="PROSITE" id="PS50112">
    <property type="entry name" value="PAS"/>
    <property type="match status" value="1"/>
</dbReference>
<dbReference type="InterPro" id="IPR035965">
    <property type="entry name" value="PAS-like_dom_sf"/>
</dbReference>
<dbReference type="InterPro" id="IPR036890">
    <property type="entry name" value="HATPase_C_sf"/>
</dbReference>
<dbReference type="Gene3D" id="1.10.287.130">
    <property type="match status" value="1"/>
</dbReference>
<dbReference type="InterPro" id="IPR001610">
    <property type="entry name" value="PAC"/>
</dbReference>
<dbReference type="Gene3D" id="3.30.565.10">
    <property type="entry name" value="Histidine kinase-like ATPase, C-terminal domain"/>
    <property type="match status" value="1"/>
</dbReference>
<comment type="catalytic activity">
    <reaction evidence="1">
        <text>ATP + protein L-histidine = ADP + protein N-phospho-L-histidine.</text>
        <dbReference type="EC" id="2.7.13.3"/>
    </reaction>
</comment>
<evidence type="ECO:0000259" key="9">
    <source>
        <dbReference type="PROSITE" id="PS50113"/>
    </source>
</evidence>
<keyword evidence="11" id="KW-1185">Reference proteome</keyword>
<dbReference type="PRINTS" id="PR00344">
    <property type="entry name" value="BCTRLSENSOR"/>
</dbReference>
<dbReference type="RefSeq" id="WP_132795546.1">
    <property type="nucleotide sequence ID" value="NZ_SLXM01000009.1"/>
</dbReference>
<protein>
    <recommendedName>
        <fullName evidence="2">histidine kinase</fullName>
        <ecNumber evidence="2">2.7.13.3</ecNumber>
    </recommendedName>
</protein>
<dbReference type="InterPro" id="IPR052162">
    <property type="entry name" value="Sensor_kinase/Photoreceptor"/>
</dbReference>
<dbReference type="SMART" id="SM00086">
    <property type="entry name" value="PAC"/>
    <property type="match status" value="1"/>
</dbReference>
<dbReference type="OrthoDB" id="9781208at2"/>